<dbReference type="EMBL" id="JACAZH010000011">
    <property type="protein sequence ID" value="KAF7354544.1"/>
    <property type="molecule type" value="Genomic_DNA"/>
</dbReference>
<evidence type="ECO:0000256" key="1">
    <source>
        <dbReference type="SAM" id="MobiDB-lite"/>
    </source>
</evidence>
<reference evidence="2" key="1">
    <citation type="submission" date="2020-05" db="EMBL/GenBank/DDBJ databases">
        <title>Mycena genomes resolve the evolution of fungal bioluminescence.</title>
        <authorList>
            <person name="Tsai I.J."/>
        </authorList>
    </citation>
    <scope>NUCLEOTIDE SEQUENCE</scope>
    <source>
        <strain evidence="2">160909Yilan</strain>
    </source>
</reference>
<protein>
    <submittedName>
        <fullName evidence="2">Uncharacterized protein</fullName>
    </submittedName>
</protein>
<gene>
    <name evidence="2" type="ORF">MSAN_01367100</name>
</gene>
<sequence length="176" mass="18788">MQEGRARRKAKRYAAAPPSPTSSDAAGAREHPLRVPTNHLSASRFQCWVLTTRCRGVIKDATLRAKDGAGGGLCVQKHTCAPSGPAGSGSPLLLFASDGAGARERPPHPRPPHPASIVHPLLHPKVSCAIARAGLRNDEGIHPRRRTRAAWDLCANFACEDTLGRNTMALREGICL</sequence>
<organism evidence="2 3">
    <name type="scientific">Mycena sanguinolenta</name>
    <dbReference type="NCBI Taxonomy" id="230812"/>
    <lineage>
        <taxon>Eukaryota</taxon>
        <taxon>Fungi</taxon>
        <taxon>Dikarya</taxon>
        <taxon>Basidiomycota</taxon>
        <taxon>Agaricomycotina</taxon>
        <taxon>Agaricomycetes</taxon>
        <taxon>Agaricomycetidae</taxon>
        <taxon>Agaricales</taxon>
        <taxon>Marasmiineae</taxon>
        <taxon>Mycenaceae</taxon>
        <taxon>Mycena</taxon>
    </lineage>
</organism>
<feature type="region of interest" description="Disordered" evidence="1">
    <location>
        <begin position="1"/>
        <end position="29"/>
    </location>
</feature>
<feature type="compositionally biased region" description="Basic residues" evidence="1">
    <location>
        <begin position="1"/>
        <end position="12"/>
    </location>
</feature>
<dbReference type="AlphaFoldDB" id="A0A8H6YA11"/>
<name>A0A8H6YA11_9AGAR</name>
<feature type="compositionally biased region" description="Low complexity" evidence="1">
    <location>
        <begin position="13"/>
        <end position="26"/>
    </location>
</feature>
<proteinExistence type="predicted"/>
<feature type="region of interest" description="Disordered" evidence="1">
    <location>
        <begin position="91"/>
        <end position="113"/>
    </location>
</feature>
<keyword evidence="3" id="KW-1185">Reference proteome</keyword>
<evidence type="ECO:0000313" key="3">
    <source>
        <dbReference type="Proteomes" id="UP000623467"/>
    </source>
</evidence>
<evidence type="ECO:0000313" key="2">
    <source>
        <dbReference type="EMBL" id="KAF7354544.1"/>
    </source>
</evidence>
<accession>A0A8H6YA11</accession>
<dbReference type="Proteomes" id="UP000623467">
    <property type="component" value="Unassembled WGS sequence"/>
</dbReference>
<comment type="caution">
    <text evidence="2">The sequence shown here is derived from an EMBL/GenBank/DDBJ whole genome shotgun (WGS) entry which is preliminary data.</text>
</comment>